<accession>A0A175YBF8</accession>
<name>A0A175YBF8_DAUCS</name>
<dbReference type="AlphaFoldDB" id="A0A175YBF8"/>
<organism evidence="1 2">
    <name type="scientific">Daucus carota subsp. sativus</name>
    <name type="common">Carrot</name>
    <dbReference type="NCBI Taxonomy" id="79200"/>
    <lineage>
        <taxon>Eukaryota</taxon>
        <taxon>Viridiplantae</taxon>
        <taxon>Streptophyta</taxon>
        <taxon>Embryophyta</taxon>
        <taxon>Tracheophyta</taxon>
        <taxon>Spermatophyta</taxon>
        <taxon>Magnoliopsida</taxon>
        <taxon>eudicotyledons</taxon>
        <taxon>Gunneridae</taxon>
        <taxon>Pentapetalae</taxon>
        <taxon>asterids</taxon>
        <taxon>campanulids</taxon>
        <taxon>Apiales</taxon>
        <taxon>Apiaceae</taxon>
        <taxon>Apioideae</taxon>
        <taxon>Scandiceae</taxon>
        <taxon>Daucinae</taxon>
        <taxon>Daucus</taxon>
        <taxon>Daucus sect. Daucus</taxon>
    </lineage>
</organism>
<keyword evidence="2" id="KW-1185">Reference proteome</keyword>
<gene>
    <name evidence="1" type="ORF">DCAR_0414536</name>
</gene>
<dbReference type="InterPro" id="IPR012340">
    <property type="entry name" value="NA-bd_OB-fold"/>
</dbReference>
<sequence>MIAAATGKQADLLAQPVNLHTVEANANSQKQLTIQEILENHLLVGEKMARCLCLAKIIAVLEDEGWYYNCCSNCARKARLLGQNYYNNNCA</sequence>
<dbReference type="Gene3D" id="2.40.50.140">
    <property type="entry name" value="Nucleic acid-binding proteins"/>
    <property type="match status" value="1"/>
</dbReference>
<protein>
    <submittedName>
        <fullName evidence="1">Uncharacterized protein</fullName>
    </submittedName>
</protein>
<proteinExistence type="predicted"/>
<dbReference type="Gramene" id="KZM80929">
    <property type="protein sequence ID" value="KZM80929"/>
    <property type="gene ID" value="DCAR_031468"/>
</dbReference>
<reference evidence="1" key="1">
    <citation type="journal article" date="2016" name="Nat. Genet.">
        <title>A high-quality carrot genome assembly provides new insights into carotenoid accumulation and asterid genome evolution.</title>
        <authorList>
            <person name="Iorizzo M."/>
            <person name="Ellison S."/>
            <person name="Senalik D."/>
            <person name="Zeng P."/>
            <person name="Satapoomin P."/>
            <person name="Huang J."/>
            <person name="Bowman M."/>
            <person name="Iovene M."/>
            <person name="Sanseverino W."/>
            <person name="Cavagnaro P."/>
            <person name="Yildiz M."/>
            <person name="Macko-Podgorni A."/>
            <person name="Moranska E."/>
            <person name="Grzebelus E."/>
            <person name="Grzebelus D."/>
            <person name="Ashrafi H."/>
            <person name="Zheng Z."/>
            <person name="Cheng S."/>
            <person name="Spooner D."/>
            <person name="Van Deynze A."/>
            <person name="Simon P."/>
        </authorList>
    </citation>
    <scope>NUCLEOTIDE SEQUENCE</scope>
    <source>
        <tissue evidence="1">Leaf</tissue>
    </source>
</reference>
<dbReference type="EMBL" id="CP093346">
    <property type="protein sequence ID" value="WOG95228.1"/>
    <property type="molecule type" value="Genomic_DNA"/>
</dbReference>
<reference evidence="1" key="2">
    <citation type="submission" date="2022-03" db="EMBL/GenBank/DDBJ databases">
        <title>Draft title - Genomic analysis of global carrot germplasm unveils the trajectory of domestication and the origin of high carotenoid orange carrot.</title>
        <authorList>
            <person name="Iorizzo M."/>
            <person name="Ellison S."/>
            <person name="Senalik D."/>
            <person name="Macko-Podgorni A."/>
            <person name="Grzebelus D."/>
            <person name="Bostan H."/>
            <person name="Rolling W."/>
            <person name="Curaba J."/>
            <person name="Simon P."/>
        </authorList>
    </citation>
    <scope>NUCLEOTIDE SEQUENCE</scope>
    <source>
        <tissue evidence="1">Leaf</tissue>
    </source>
</reference>
<dbReference type="Proteomes" id="UP000077755">
    <property type="component" value="Chromosome 4"/>
</dbReference>
<evidence type="ECO:0000313" key="1">
    <source>
        <dbReference type="EMBL" id="WOG95228.1"/>
    </source>
</evidence>
<dbReference type="SUPFAM" id="SSF50249">
    <property type="entry name" value="Nucleic acid-binding proteins"/>
    <property type="match status" value="1"/>
</dbReference>
<evidence type="ECO:0000313" key="2">
    <source>
        <dbReference type="Proteomes" id="UP000077755"/>
    </source>
</evidence>